<dbReference type="Pfam" id="PF01124">
    <property type="entry name" value="MAPEG"/>
    <property type="match status" value="1"/>
</dbReference>
<feature type="transmembrane region" description="Helical" evidence="5">
    <location>
        <begin position="109"/>
        <end position="131"/>
    </location>
</feature>
<gene>
    <name evidence="6" type="ORF">QGN29_00690</name>
</gene>
<keyword evidence="2 5" id="KW-0812">Transmembrane</keyword>
<comment type="subcellular location">
    <subcellularLocation>
        <location evidence="1">Membrane</location>
    </subcellularLocation>
</comment>
<organism evidence="6 7">
    <name type="scientific">Temperatibacter marinus</name>
    <dbReference type="NCBI Taxonomy" id="1456591"/>
    <lineage>
        <taxon>Bacteria</taxon>
        <taxon>Pseudomonadati</taxon>
        <taxon>Pseudomonadota</taxon>
        <taxon>Alphaproteobacteria</taxon>
        <taxon>Kordiimonadales</taxon>
        <taxon>Temperatibacteraceae</taxon>
        <taxon>Temperatibacter</taxon>
    </lineage>
</organism>
<proteinExistence type="predicted"/>
<dbReference type="AlphaFoldDB" id="A0AA52EFS1"/>
<dbReference type="EMBL" id="CP123872">
    <property type="protein sequence ID" value="WND02878.1"/>
    <property type="molecule type" value="Genomic_DNA"/>
</dbReference>
<sequence length="134" mass="14775">MHTYPITLIAASFLGLILLYLSINVVRLRWSEKVSLGGSAKENPRLFKAVRAHSNFIEYVPTVLIILGLLESKKASTSLLITISVLLVIGRLLHLFGLQKKREVNNFRIVGSLATFMSLLIACLGGVYIAFFAA</sequence>
<evidence type="ECO:0000256" key="3">
    <source>
        <dbReference type="ARBA" id="ARBA00022989"/>
    </source>
</evidence>
<evidence type="ECO:0000256" key="2">
    <source>
        <dbReference type="ARBA" id="ARBA00022692"/>
    </source>
</evidence>
<dbReference type="InterPro" id="IPR023352">
    <property type="entry name" value="MAPEG-like_dom_sf"/>
</dbReference>
<dbReference type="PANTHER" id="PTHR35814">
    <property type="match status" value="1"/>
</dbReference>
<feature type="transmembrane region" description="Helical" evidence="5">
    <location>
        <begin position="76"/>
        <end position="97"/>
    </location>
</feature>
<dbReference type="SUPFAM" id="SSF161084">
    <property type="entry name" value="MAPEG domain-like"/>
    <property type="match status" value="1"/>
</dbReference>
<evidence type="ECO:0000256" key="5">
    <source>
        <dbReference type="SAM" id="Phobius"/>
    </source>
</evidence>
<accession>A0AA52EFS1</accession>
<evidence type="ECO:0000313" key="6">
    <source>
        <dbReference type="EMBL" id="WND02878.1"/>
    </source>
</evidence>
<keyword evidence="3 5" id="KW-1133">Transmembrane helix</keyword>
<evidence type="ECO:0000313" key="7">
    <source>
        <dbReference type="Proteomes" id="UP001268683"/>
    </source>
</evidence>
<protein>
    <submittedName>
        <fullName evidence="6">MAPEG family protein</fullName>
    </submittedName>
</protein>
<keyword evidence="4 5" id="KW-0472">Membrane</keyword>
<keyword evidence="7" id="KW-1185">Reference proteome</keyword>
<feature type="transmembrane region" description="Helical" evidence="5">
    <location>
        <begin position="49"/>
        <end position="70"/>
    </location>
</feature>
<name>A0AA52EFS1_9PROT</name>
<evidence type="ECO:0000256" key="4">
    <source>
        <dbReference type="ARBA" id="ARBA00023136"/>
    </source>
</evidence>
<dbReference type="Proteomes" id="UP001268683">
    <property type="component" value="Chromosome"/>
</dbReference>
<dbReference type="GO" id="GO:0016020">
    <property type="term" value="C:membrane"/>
    <property type="evidence" value="ECO:0007669"/>
    <property type="project" value="UniProtKB-SubCell"/>
</dbReference>
<dbReference type="KEGG" id="tmk:QGN29_00690"/>
<dbReference type="Gene3D" id="1.20.120.550">
    <property type="entry name" value="Membrane associated eicosanoid/glutathione metabolism-like domain"/>
    <property type="match status" value="1"/>
</dbReference>
<dbReference type="InterPro" id="IPR001129">
    <property type="entry name" value="Membr-assoc_MAPEG"/>
</dbReference>
<reference evidence="6" key="1">
    <citation type="submission" date="2023-04" db="EMBL/GenBank/DDBJ databases">
        <title>Complete genome sequence of Temperatibacter marinus.</title>
        <authorList>
            <person name="Rong J.-C."/>
            <person name="Yi M.-L."/>
            <person name="Zhao Q."/>
        </authorList>
    </citation>
    <scope>NUCLEOTIDE SEQUENCE</scope>
    <source>
        <strain evidence="6">NBRC 110045</strain>
    </source>
</reference>
<dbReference type="RefSeq" id="WP_310798717.1">
    <property type="nucleotide sequence ID" value="NZ_CP123872.1"/>
</dbReference>
<feature type="transmembrane region" description="Helical" evidence="5">
    <location>
        <begin position="6"/>
        <end position="28"/>
    </location>
</feature>
<evidence type="ECO:0000256" key="1">
    <source>
        <dbReference type="ARBA" id="ARBA00004370"/>
    </source>
</evidence>
<dbReference type="PANTHER" id="PTHR35814:SF1">
    <property type="entry name" value="GLUTATHIONE S-TRANSFERASE-RELATED"/>
    <property type="match status" value="1"/>
</dbReference>